<keyword evidence="4 7" id="KW-0812">Transmembrane</keyword>
<dbReference type="AlphaFoldDB" id="A0A973VXL5"/>
<dbReference type="GO" id="GO:0005886">
    <property type="term" value="C:plasma membrane"/>
    <property type="evidence" value="ECO:0007669"/>
    <property type="project" value="TreeGrafter"/>
</dbReference>
<evidence type="ECO:0000259" key="8">
    <source>
        <dbReference type="Pfam" id="PF13632"/>
    </source>
</evidence>
<dbReference type="PANTHER" id="PTHR43867">
    <property type="entry name" value="CELLULOSE SYNTHASE CATALYTIC SUBUNIT A [UDP-FORMING]"/>
    <property type="match status" value="1"/>
</dbReference>
<dbReference type="SUPFAM" id="SSF53448">
    <property type="entry name" value="Nucleotide-diphospho-sugar transferases"/>
    <property type="match status" value="1"/>
</dbReference>
<organism evidence="9">
    <name type="scientific">Bradyrhizobium septentrionale</name>
    <dbReference type="NCBI Taxonomy" id="1404411"/>
    <lineage>
        <taxon>Bacteria</taxon>
        <taxon>Pseudomonadati</taxon>
        <taxon>Pseudomonadota</taxon>
        <taxon>Alphaproteobacteria</taxon>
        <taxon>Hyphomicrobiales</taxon>
        <taxon>Nitrobacteraceae</taxon>
        <taxon>Bradyrhizobium</taxon>
    </lineage>
</organism>
<evidence type="ECO:0000256" key="5">
    <source>
        <dbReference type="ARBA" id="ARBA00022989"/>
    </source>
</evidence>
<evidence type="ECO:0000256" key="1">
    <source>
        <dbReference type="ARBA" id="ARBA00004141"/>
    </source>
</evidence>
<proteinExistence type="predicted"/>
<evidence type="ECO:0000256" key="3">
    <source>
        <dbReference type="ARBA" id="ARBA00022679"/>
    </source>
</evidence>
<comment type="caution">
    <text evidence="9">The sequence shown here is derived from an EMBL/GenBank/DDBJ whole genome shotgun (WGS) entry which is preliminary data.</text>
</comment>
<dbReference type="GO" id="GO:0016758">
    <property type="term" value="F:hexosyltransferase activity"/>
    <property type="evidence" value="ECO:0007669"/>
    <property type="project" value="TreeGrafter"/>
</dbReference>
<feature type="domain" description="Glycosyltransferase 2-like" evidence="8">
    <location>
        <begin position="47"/>
        <end position="154"/>
    </location>
</feature>
<dbReference type="Gene3D" id="3.90.550.10">
    <property type="entry name" value="Spore Coat Polysaccharide Biosynthesis Protein SpsA, Chain A"/>
    <property type="match status" value="1"/>
</dbReference>
<dbReference type="Pfam" id="PF13632">
    <property type="entry name" value="Glyco_trans_2_3"/>
    <property type="match status" value="1"/>
</dbReference>
<feature type="transmembrane region" description="Helical" evidence="7">
    <location>
        <begin position="174"/>
        <end position="194"/>
    </location>
</feature>
<gene>
    <name evidence="9" type="ORF">HAP48_010440</name>
</gene>
<name>A0A973VXL5_9BRAD</name>
<keyword evidence="3" id="KW-0808">Transferase</keyword>
<sequence>MVLARTSPWGGRHTLVALCDLAHHRNSGAARLDCGCALQLGIRHARSSIGWIPIQSVTKDFLLTLKLAENGWQTVYLNEPLTEGLAPEGLQEYIVQRGRWCLGLMQIVRNSYSPFGLHRLGLMHRIGIIDSLLYWLTTFPFRLASLICPLLYWWCGITIVNASLVDIIKFYVPYYLVVLVSLNWLSKGLFVPLLNDTAQLMAAWPISRAAALGLLTRGSHNFSVTAKGGNRAKVVIQWTLMRPFLILLGLTIGGLIVSLNSDFVFNTSGDGGLPQRSRSHSKQPFSS</sequence>
<dbReference type="EMBL" id="JAAOLE020000001">
    <property type="protein sequence ID" value="NVI43429.1"/>
    <property type="molecule type" value="Genomic_DNA"/>
</dbReference>
<comment type="subcellular location">
    <subcellularLocation>
        <location evidence="1">Membrane</location>
        <topology evidence="1">Multi-pass membrane protein</topology>
    </subcellularLocation>
</comment>
<reference evidence="9" key="1">
    <citation type="submission" date="2020-06" db="EMBL/GenBank/DDBJ databases">
        <title>Whole Genome Sequence of Bradyrhizobium sp. Strain 1S1.</title>
        <authorList>
            <person name="Bromfield E.S.P."/>
            <person name="Cloutier S."/>
        </authorList>
    </citation>
    <scope>NUCLEOTIDE SEQUENCE [LARGE SCALE GENOMIC DNA]</scope>
    <source>
        <strain evidence="9">1S1</strain>
    </source>
</reference>
<feature type="transmembrane region" description="Helical" evidence="7">
    <location>
        <begin position="240"/>
        <end position="259"/>
    </location>
</feature>
<keyword evidence="5 7" id="KW-1133">Transmembrane helix</keyword>
<evidence type="ECO:0000256" key="2">
    <source>
        <dbReference type="ARBA" id="ARBA00022676"/>
    </source>
</evidence>
<evidence type="ECO:0000256" key="7">
    <source>
        <dbReference type="SAM" id="Phobius"/>
    </source>
</evidence>
<evidence type="ECO:0000256" key="4">
    <source>
        <dbReference type="ARBA" id="ARBA00022692"/>
    </source>
</evidence>
<dbReference type="InterPro" id="IPR029044">
    <property type="entry name" value="Nucleotide-diphossugar_trans"/>
</dbReference>
<protein>
    <submittedName>
        <fullName evidence="9">Glycosyltransferase</fullName>
    </submittedName>
</protein>
<keyword evidence="2" id="KW-0328">Glycosyltransferase</keyword>
<feature type="transmembrane region" description="Helical" evidence="7">
    <location>
        <begin position="132"/>
        <end position="154"/>
    </location>
</feature>
<accession>A0A973VXL5</accession>
<evidence type="ECO:0000256" key="6">
    <source>
        <dbReference type="ARBA" id="ARBA00023136"/>
    </source>
</evidence>
<dbReference type="InterPro" id="IPR001173">
    <property type="entry name" value="Glyco_trans_2-like"/>
</dbReference>
<keyword evidence="6 7" id="KW-0472">Membrane</keyword>
<dbReference type="InterPro" id="IPR050321">
    <property type="entry name" value="Glycosyltr_2/OpgH_subfam"/>
</dbReference>
<evidence type="ECO:0000313" key="9">
    <source>
        <dbReference type="EMBL" id="NVI43429.1"/>
    </source>
</evidence>
<dbReference type="PANTHER" id="PTHR43867:SF2">
    <property type="entry name" value="CELLULOSE SYNTHASE CATALYTIC SUBUNIT A [UDP-FORMING]"/>
    <property type="match status" value="1"/>
</dbReference>